<dbReference type="Proteomes" id="UP000178771">
    <property type="component" value="Unassembled WGS sequence"/>
</dbReference>
<dbReference type="EMBL" id="MEVH01000009">
    <property type="protein sequence ID" value="OGC51943.1"/>
    <property type="molecule type" value="Genomic_DNA"/>
</dbReference>
<dbReference type="AlphaFoldDB" id="A0A1F4V5Q9"/>
<accession>A0A1F4V5Q9</accession>
<evidence type="ECO:0000313" key="1">
    <source>
        <dbReference type="EMBL" id="OGC51943.1"/>
    </source>
</evidence>
<reference evidence="1 2" key="1">
    <citation type="journal article" date="2016" name="Nat. Commun.">
        <title>Thousands of microbial genomes shed light on interconnected biogeochemical processes in an aquifer system.</title>
        <authorList>
            <person name="Anantharaman K."/>
            <person name="Brown C.T."/>
            <person name="Hug L.A."/>
            <person name="Sharon I."/>
            <person name="Castelle C.J."/>
            <person name="Probst A.J."/>
            <person name="Thomas B.C."/>
            <person name="Singh A."/>
            <person name="Wilkins M.J."/>
            <person name="Karaoz U."/>
            <person name="Brodie E.L."/>
            <person name="Williams K.H."/>
            <person name="Hubbard S.S."/>
            <person name="Banfield J.F."/>
        </authorList>
    </citation>
    <scope>NUCLEOTIDE SEQUENCE [LARGE SCALE GENOMIC DNA]</scope>
</reference>
<name>A0A1F4V5Q9_UNCKA</name>
<sequence>MKNKLNCLTKFQVQLKTWAKNPLQNPNKVLECLSSNSFNYLLPEFANITCPIDYCKNTYLPNHLNWFLKQKGFIFQSQVVKRTSFCEDFFHNLIDSTTNLQEVENEIANLMNNHKLAMFISNKKLTKKSLDILKRVNRYEMIRVSYNSQIQNFITQKLQGYGFLGDKLDYILTPTFGTVYPFLAEEYIKTNKSSSTMAKKYFGNSVKDLNVKLKTITEFSDPILLSKRNKKLKEVKGYKQMLYRKHPELLWIDGLITFDNLVDKLIVYSGILRHSVFLKLALFIGSDLKDEEVFKLDITEVERHIIDKPVPKL</sequence>
<organism evidence="1 2">
    <name type="scientific">candidate division WWE3 bacterium RIFCSPLOWO2_01_FULL_39_13</name>
    <dbReference type="NCBI Taxonomy" id="1802624"/>
    <lineage>
        <taxon>Bacteria</taxon>
        <taxon>Katanobacteria</taxon>
    </lineage>
</organism>
<protein>
    <submittedName>
        <fullName evidence="1">Uncharacterized protein</fullName>
    </submittedName>
</protein>
<evidence type="ECO:0000313" key="2">
    <source>
        <dbReference type="Proteomes" id="UP000178771"/>
    </source>
</evidence>
<comment type="caution">
    <text evidence="1">The sequence shown here is derived from an EMBL/GenBank/DDBJ whole genome shotgun (WGS) entry which is preliminary data.</text>
</comment>
<dbReference type="STRING" id="1802624.A2982_03775"/>
<proteinExistence type="predicted"/>
<gene>
    <name evidence="1" type="ORF">A2982_03775</name>
</gene>